<dbReference type="Gene3D" id="1.20.1050.10">
    <property type="match status" value="1"/>
</dbReference>
<evidence type="ECO:0000256" key="1">
    <source>
        <dbReference type="ARBA" id="ARBA00010128"/>
    </source>
</evidence>
<dbReference type="Proteomes" id="UP000663760">
    <property type="component" value="Chromosome 6"/>
</dbReference>
<protein>
    <recommendedName>
        <fullName evidence="2">glutathione transferase</fullName>
        <ecNumber evidence="2">2.5.1.18</ecNumber>
    </recommendedName>
</protein>
<organism evidence="7 8">
    <name type="scientific">Spirodela intermedia</name>
    <name type="common">Intermediate duckweed</name>
    <dbReference type="NCBI Taxonomy" id="51605"/>
    <lineage>
        <taxon>Eukaryota</taxon>
        <taxon>Viridiplantae</taxon>
        <taxon>Streptophyta</taxon>
        <taxon>Embryophyta</taxon>
        <taxon>Tracheophyta</taxon>
        <taxon>Spermatophyta</taxon>
        <taxon>Magnoliopsida</taxon>
        <taxon>Liliopsida</taxon>
        <taxon>Araceae</taxon>
        <taxon>Lemnoideae</taxon>
        <taxon>Spirodela</taxon>
    </lineage>
</organism>
<reference evidence="7" key="1">
    <citation type="submission" date="2020-02" db="EMBL/GenBank/DDBJ databases">
        <authorList>
            <person name="Scholz U."/>
            <person name="Mascher M."/>
            <person name="Fiebig A."/>
        </authorList>
    </citation>
    <scope>NUCLEOTIDE SEQUENCE</scope>
</reference>
<dbReference type="InterPro" id="IPR010987">
    <property type="entry name" value="Glutathione-S-Trfase_C-like"/>
</dbReference>
<dbReference type="SFLD" id="SFLDG00358">
    <property type="entry name" value="Main_(cytGST)"/>
    <property type="match status" value="1"/>
</dbReference>
<dbReference type="EMBL" id="LR746269">
    <property type="protein sequence ID" value="CAA7398441.1"/>
    <property type="molecule type" value="Genomic_DNA"/>
</dbReference>
<dbReference type="SUPFAM" id="SSF52833">
    <property type="entry name" value="Thioredoxin-like"/>
    <property type="match status" value="1"/>
</dbReference>
<evidence type="ECO:0000259" key="6">
    <source>
        <dbReference type="PROSITE" id="PS50405"/>
    </source>
</evidence>
<dbReference type="PROSITE" id="PS50405">
    <property type="entry name" value="GST_CTER"/>
    <property type="match status" value="1"/>
</dbReference>
<dbReference type="Gene3D" id="3.40.30.10">
    <property type="entry name" value="Glutaredoxin"/>
    <property type="match status" value="1"/>
</dbReference>
<name>A0A7I8KLB4_SPIIN</name>
<dbReference type="GO" id="GO:0043295">
    <property type="term" value="F:glutathione binding"/>
    <property type="evidence" value="ECO:0007669"/>
    <property type="project" value="TreeGrafter"/>
</dbReference>
<gene>
    <name evidence="7" type="ORF">SI8410_06009106</name>
</gene>
<evidence type="ECO:0000256" key="4">
    <source>
        <dbReference type="ARBA" id="ARBA00047960"/>
    </source>
</evidence>
<dbReference type="InterPro" id="IPR034347">
    <property type="entry name" value="GST_Phi_C"/>
</dbReference>
<comment type="catalytic activity">
    <reaction evidence="4">
        <text>RX + glutathione = an S-substituted glutathione + a halide anion + H(+)</text>
        <dbReference type="Rhea" id="RHEA:16437"/>
        <dbReference type="ChEBI" id="CHEBI:15378"/>
        <dbReference type="ChEBI" id="CHEBI:16042"/>
        <dbReference type="ChEBI" id="CHEBI:17792"/>
        <dbReference type="ChEBI" id="CHEBI:57925"/>
        <dbReference type="ChEBI" id="CHEBI:90779"/>
        <dbReference type="EC" id="2.5.1.18"/>
    </reaction>
</comment>
<dbReference type="InterPro" id="IPR004045">
    <property type="entry name" value="Glutathione_S-Trfase_N"/>
</dbReference>
<keyword evidence="3" id="KW-0808">Transferase</keyword>
<dbReference type="FunFam" id="1.20.1050.10:FF:000004">
    <property type="entry name" value="Glutathione S-transferase F2"/>
    <property type="match status" value="1"/>
</dbReference>
<dbReference type="Pfam" id="PF00043">
    <property type="entry name" value="GST_C"/>
    <property type="match status" value="1"/>
</dbReference>
<evidence type="ECO:0000259" key="5">
    <source>
        <dbReference type="PROSITE" id="PS50404"/>
    </source>
</evidence>
<dbReference type="FunFam" id="3.40.30.10:FF:000016">
    <property type="entry name" value="Glutathione S-transferase F2"/>
    <property type="match status" value="1"/>
</dbReference>
<dbReference type="InterPro" id="IPR040079">
    <property type="entry name" value="Glutathione_S-Trfase"/>
</dbReference>
<dbReference type="OrthoDB" id="422574at2759"/>
<evidence type="ECO:0000256" key="2">
    <source>
        <dbReference type="ARBA" id="ARBA00012452"/>
    </source>
</evidence>
<dbReference type="GO" id="GO:0004364">
    <property type="term" value="F:glutathione transferase activity"/>
    <property type="evidence" value="ECO:0007669"/>
    <property type="project" value="UniProtKB-EC"/>
</dbReference>
<keyword evidence="8" id="KW-1185">Reference proteome</keyword>
<dbReference type="SFLD" id="SFLDG01154">
    <property type="entry name" value="Main.5:_Phi-like"/>
    <property type="match status" value="1"/>
</dbReference>
<evidence type="ECO:0000313" key="7">
    <source>
        <dbReference type="EMBL" id="CAA7398441.1"/>
    </source>
</evidence>
<dbReference type="InterPro" id="IPR036249">
    <property type="entry name" value="Thioredoxin-like_sf"/>
</dbReference>
<dbReference type="GO" id="GO:0005737">
    <property type="term" value="C:cytoplasm"/>
    <property type="evidence" value="ECO:0007669"/>
    <property type="project" value="TreeGrafter"/>
</dbReference>
<evidence type="ECO:0000313" key="8">
    <source>
        <dbReference type="Proteomes" id="UP000663760"/>
    </source>
</evidence>
<dbReference type="PANTHER" id="PTHR43900:SF47">
    <property type="entry name" value="GLUTATHIONE S-TRANSFERASE F6-RELATED"/>
    <property type="match status" value="1"/>
</dbReference>
<comment type="similarity">
    <text evidence="1">Belongs to the GST superfamily. Phi family.</text>
</comment>
<accession>A0A7I8KLB4</accession>
<dbReference type="Pfam" id="PF02798">
    <property type="entry name" value="GST_N"/>
    <property type="match status" value="1"/>
</dbReference>
<dbReference type="PROSITE" id="PS50404">
    <property type="entry name" value="GST_NTER"/>
    <property type="match status" value="1"/>
</dbReference>
<dbReference type="EC" id="2.5.1.18" evidence="2"/>
<feature type="domain" description="GST C-terminal" evidence="6">
    <location>
        <begin position="90"/>
        <end position="217"/>
    </location>
</feature>
<dbReference type="GO" id="GO:0009635">
    <property type="term" value="P:response to herbicide"/>
    <property type="evidence" value="ECO:0007669"/>
    <property type="project" value="UniProtKB-ARBA"/>
</dbReference>
<dbReference type="CDD" id="cd03053">
    <property type="entry name" value="GST_N_Phi"/>
    <property type="match status" value="1"/>
</dbReference>
<dbReference type="PANTHER" id="PTHR43900">
    <property type="entry name" value="GLUTATHIONE S-TRANSFERASE RHO"/>
    <property type="match status" value="1"/>
</dbReference>
<proteinExistence type="inferred from homology"/>
<dbReference type="InterPro" id="IPR004046">
    <property type="entry name" value="GST_C"/>
</dbReference>
<evidence type="ECO:0000256" key="3">
    <source>
        <dbReference type="ARBA" id="ARBA00022679"/>
    </source>
</evidence>
<sequence length="217" mass="23802">MGVLKLHGHPYSGATLRVLSVLHEKGLEFEFVPIDLATGEHKKEHFLSLNPFGQIPAFEDGEIRMFESRAITQYLAHAYADRGTELLFKETKKMAEMSVWAEVEAQKFDPPASKVAFELIFKPMIGGGAADEATVAEQQAALSKVLDVYEARLAGSSYLSGDSFGLADAHHQPLVHYLLGTTAKAAFDSRPYVSRWAADILSRPAWVNALAQQSNAP</sequence>
<dbReference type="CDD" id="cd03187">
    <property type="entry name" value="GST_C_Phi"/>
    <property type="match status" value="1"/>
</dbReference>
<feature type="domain" description="GST N-terminal" evidence="5">
    <location>
        <begin position="2"/>
        <end position="83"/>
    </location>
</feature>
<dbReference type="SUPFAM" id="SSF47616">
    <property type="entry name" value="GST C-terminal domain-like"/>
    <property type="match status" value="1"/>
</dbReference>
<dbReference type="AlphaFoldDB" id="A0A7I8KLB4"/>
<dbReference type="SFLD" id="SFLDS00019">
    <property type="entry name" value="Glutathione_Transferase_(cytos"/>
    <property type="match status" value="1"/>
</dbReference>
<dbReference type="InterPro" id="IPR036282">
    <property type="entry name" value="Glutathione-S-Trfase_C_sf"/>
</dbReference>
<dbReference type="GO" id="GO:0006749">
    <property type="term" value="P:glutathione metabolic process"/>
    <property type="evidence" value="ECO:0007669"/>
    <property type="project" value="TreeGrafter"/>
</dbReference>